<evidence type="ECO:0000256" key="1">
    <source>
        <dbReference type="PROSITE-ProRule" id="PRU00325"/>
    </source>
</evidence>
<protein>
    <submittedName>
        <fullName evidence="4">Zinc finger SWIM domain-containing protein</fullName>
    </submittedName>
</protein>
<evidence type="ECO:0000313" key="5">
    <source>
        <dbReference type="Proteomes" id="UP000011519"/>
    </source>
</evidence>
<reference evidence="4 5" key="1">
    <citation type="journal article" date="2014" name="PLoS Genet.">
        <title>Phylogenetically driven sequencing of extremely halophilic archaea reveals strategies for static and dynamic osmo-response.</title>
        <authorList>
            <person name="Becker E.A."/>
            <person name="Seitzer P.M."/>
            <person name="Tritt A."/>
            <person name="Larsen D."/>
            <person name="Krusor M."/>
            <person name="Yao A.I."/>
            <person name="Wu D."/>
            <person name="Madern D."/>
            <person name="Eisen J.A."/>
            <person name="Darling A.E."/>
            <person name="Facciotti M.T."/>
        </authorList>
    </citation>
    <scope>NUCLEOTIDE SEQUENCE [LARGE SCALE GENOMIC DNA]</scope>
    <source>
        <strain evidence="4 5">JCM 10989</strain>
    </source>
</reference>
<evidence type="ECO:0000256" key="2">
    <source>
        <dbReference type="SAM" id="MobiDB-lite"/>
    </source>
</evidence>
<dbReference type="GO" id="GO:0008270">
    <property type="term" value="F:zinc ion binding"/>
    <property type="evidence" value="ECO:0007669"/>
    <property type="project" value="UniProtKB-KW"/>
</dbReference>
<dbReference type="PATRIC" id="fig|1227493.4.peg.179"/>
<sequence>MQVIHTAMEQNNSVAGVLINGMNIDESTIRRLCTDAVFERGQRYHNEGRIQRIERFNDIVTAVVRGSSHYDVVVELGANTIDARCTCPCDGPEECKHVVAVVLDIAADPPRDESEQVEPLLQTVSADDLRAFVRDVLAEQPDLREQFVSRFGSAGKSVDDYRAEIEQLFDRHTQEYPVVTDAIDFSQFFEVATHYRERERYLEAATVYRALFEEIDDNEHRIDAAYDHYASALQSALDGYVECVLAATLEQDEFETYIGVLEEQARAAHPPNSEQFHRAIDDLEDRR</sequence>
<keyword evidence="1" id="KW-0863">Zinc-finger</keyword>
<keyword evidence="5" id="KW-1185">Reference proteome</keyword>
<feature type="region of interest" description="Disordered" evidence="2">
    <location>
        <begin position="268"/>
        <end position="287"/>
    </location>
</feature>
<feature type="compositionally biased region" description="Basic and acidic residues" evidence="2">
    <location>
        <begin position="275"/>
        <end position="287"/>
    </location>
</feature>
<dbReference type="EMBL" id="AOIM01000007">
    <property type="protein sequence ID" value="ELY95676.1"/>
    <property type="molecule type" value="Genomic_DNA"/>
</dbReference>
<accession>M0AB94</accession>
<evidence type="ECO:0000259" key="3">
    <source>
        <dbReference type="PROSITE" id="PS50966"/>
    </source>
</evidence>
<dbReference type="AlphaFoldDB" id="M0AB94"/>
<feature type="domain" description="SWIM-type" evidence="3">
    <location>
        <begin position="70"/>
        <end position="106"/>
    </location>
</feature>
<gene>
    <name evidence="4" type="ORF">C483_00984</name>
</gene>
<proteinExistence type="predicted"/>
<keyword evidence="1" id="KW-0862">Zinc</keyword>
<dbReference type="Proteomes" id="UP000011519">
    <property type="component" value="Unassembled WGS sequence"/>
</dbReference>
<dbReference type="STRING" id="1227493.C483_00984"/>
<name>M0AB94_9EURY</name>
<comment type="caution">
    <text evidence="4">The sequence shown here is derived from an EMBL/GenBank/DDBJ whole genome shotgun (WGS) entry which is preliminary data.</text>
</comment>
<dbReference type="InterPro" id="IPR007527">
    <property type="entry name" value="Znf_SWIM"/>
</dbReference>
<keyword evidence="1" id="KW-0479">Metal-binding</keyword>
<dbReference type="PROSITE" id="PS50966">
    <property type="entry name" value="ZF_SWIM"/>
    <property type="match status" value="1"/>
</dbReference>
<evidence type="ECO:0000313" key="4">
    <source>
        <dbReference type="EMBL" id="ELY95676.1"/>
    </source>
</evidence>
<organism evidence="4 5">
    <name type="scientific">Natrialba hulunbeirensis JCM 10989</name>
    <dbReference type="NCBI Taxonomy" id="1227493"/>
    <lineage>
        <taxon>Archaea</taxon>
        <taxon>Methanobacteriati</taxon>
        <taxon>Methanobacteriota</taxon>
        <taxon>Stenosarchaea group</taxon>
        <taxon>Halobacteria</taxon>
        <taxon>Halobacteriales</taxon>
        <taxon>Natrialbaceae</taxon>
        <taxon>Natrialba</taxon>
    </lineage>
</organism>